<dbReference type="Proteomes" id="UP000003635">
    <property type="component" value="Unassembled WGS sequence"/>
</dbReference>
<evidence type="ECO:0000313" key="3">
    <source>
        <dbReference type="Proteomes" id="UP000003635"/>
    </source>
</evidence>
<evidence type="ECO:0000256" key="1">
    <source>
        <dbReference type="SAM" id="MobiDB-lite"/>
    </source>
</evidence>
<feature type="region of interest" description="Disordered" evidence="1">
    <location>
        <begin position="1"/>
        <end position="40"/>
    </location>
</feature>
<keyword evidence="3" id="KW-1185">Reference proteome</keyword>
<accession>Q2CA65</accession>
<protein>
    <submittedName>
        <fullName evidence="2">Uncharacterized protein</fullName>
    </submittedName>
</protein>
<comment type="caution">
    <text evidence="2">The sequence shown here is derived from an EMBL/GenBank/DDBJ whole genome shotgun (WGS) entry which is preliminary data.</text>
</comment>
<sequence>MTRQSPSPRHAQPRPQPAPVTRQPGSRGPATFRFTDFAAL</sequence>
<reference evidence="2 3" key="1">
    <citation type="journal article" date="2010" name="J. Bacteriol.">
        <title>Genome sequences of Oceanicola granulosus HTCC2516(T) and Oceanicola batsensis HTCC2597(TDelta).</title>
        <authorList>
            <person name="Thrash J.C."/>
            <person name="Cho J.C."/>
            <person name="Vergin K.L."/>
            <person name="Giovannoni S.J."/>
        </authorList>
    </citation>
    <scope>NUCLEOTIDE SEQUENCE [LARGE SCALE GENOMIC DNA]</scope>
    <source>
        <strain evidence="3">ATCC BAA-861 / DSM 15982 / KCTC 12143 / HTCC2516</strain>
    </source>
</reference>
<gene>
    <name evidence="2" type="ORF">OG2516_13871</name>
</gene>
<dbReference type="AlphaFoldDB" id="Q2CA65"/>
<dbReference type="STRING" id="314256.OG2516_13871"/>
<evidence type="ECO:0000313" key="2">
    <source>
        <dbReference type="EMBL" id="EAR49580.1"/>
    </source>
</evidence>
<name>Q2CA65_OCEGH</name>
<proteinExistence type="predicted"/>
<dbReference type="RefSeq" id="WP_007256290.1">
    <property type="nucleotide sequence ID" value="NZ_CH724108.1"/>
</dbReference>
<dbReference type="EMBL" id="AAOT01000059">
    <property type="protein sequence ID" value="EAR49580.1"/>
    <property type="molecule type" value="Genomic_DNA"/>
</dbReference>
<feature type="compositionally biased region" description="Low complexity" evidence="1">
    <location>
        <begin position="1"/>
        <end position="10"/>
    </location>
</feature>
<dbReference type="HOGENOM" id="CLU_3293304_0_0_5"/>
<organism evidence="2 3">
    <name type="scientific">Oceanicola granulosus (strain ATCC BAA-861 / DSM 15982 / KCTC 12143 / HTCC2516)</name>
    <dbReference type="NCBI Taxonomy" id="314256"/>
    <lineage>
        <taxon>Bacteria</taxon>
        <taxon>Pseudomonadati</taxon>
        <taxon>Pseudomonadota</taxon>
        <taxon>Alphaproteobacteria</taxon>
        <taxon>Rhodobacterales</taxon>
        <taxon>Roseobacteraceae</taxon>
        <taxon>Oceanicola</taxon>
    </lineage>
</organism>